<keyword evidence="4" id="KW-1185">Reference proteome</keyword>
<evidence type="ECO:0000313" key="3">
    <source>
        <dbReference type="EMBL" id="MCM4080215.1"/>
    </source>
</evidence>
<dbReference type="InterPro" id="IPR036388">
    <property type="entry name" value="WH-like_DNA-bd_sf"/>
</dbReference>
<dbReference type="RefSeq" id="WP_251800019.1">
    <property type="nucleotide sequence ID" value="NZ_JAMQOL010000030.1"/>
</dbReference>
<protein>
    <submittedName>
        <fullName evidence="3">DUF2087 domain-containing protein</fullName>
    </submittedName>
</protein>
<dbReference type="Pfam" id="PF09860">
    <property type="entry name" value="DUF2087"/>
    <property type="match status" value="1"/>
</dbReference>
<dbReference type="Pfam" id="PF12840">
    <property type="entry name" value="HTH_20"/>
    <property type="match status" value="1"/>
</dbReference>
<dbReference type="InterPro" id="IPR018656">
    <property type="entry name" value="DUF2087"/>
</dbReference>
<feature type="compositionally biased region" description="Polar residues" evidence="1">
    <location>
        <begin position="201"/>
        <end position="210"/>
    </location>
</feature>
<organism evidence="3 4">
    <name type="scientific">Paractinoplanes hotanensis</name>
    <dbReference type="NCBI Taxonomy" id="2906497"/>
    <lineage>
        <taxon>Bacteria</taxon>
        <taxon>Bacillati</taxon>
        <taxon>Actinomycetota</taxon>
        <taxon>Actinomycetes</taxon>
        <taxon>Micromonosporales</taxon>
        <taxon>Micromonosporaceae</taxon>
        <taxon>Paractinoplanes</taxon>
    </lineage>
</organism>
<proteinExistence type="predicted"/>
<dbReference type="EMBL" id="JAMQOL010000030">
    <property type="protein sequence ID" value="MCM4080215.1"/>
    <property type="molecule type" value="Genomic_DNA"/>
</dbReference>
<evidence type="ECO:0000256" key="1">
    <source>
        <dbReference type="SAM" id="MobiDB-lite"/>
    </source>
</evidence>
<sequence>MSAEAARAAEILNQLATPLRLRAFAELVRRGAEGASIAELAYTIDVPVQTAGETLARLVGAGLATGTGNGIYRASPGILRETAQALDREQPITVFLGDYPQLRGNFTHGRLTTMPPTLSERYALLGELLARFLALEGLHDEGEINRRLSAVTDDVAAVRRMLVETGWLERDQAGTTYGAGRPAPTPRPAAWSATSPRPSAVSRSSTPPAS</sequence>
<dbReference type="Gene3D" id="1.10.10.10">
    <property type="entry name" value="Winged helix-like DNA-binding domain superfamily/Winged helix DNA-binding domain"/>
    <property type="match status" value="1"/>
</dbReference>
<comment type="caution">
    <text evidence="3">The sequence shown here is derived from an EMBL/GenBank/DDBJ whole genome shotgun (WGS) entry which is preliminary data.</text>
</comment>
<feature type="domain" description="DUF2087" evidence="2">
    <location>
        <begin position="110"/>
        <end position="177"/>
    </location>
</feature>
<dbReference type="InterPro" id="IPR036390">
    <property type="entry name" value="WH_DNA-bd_sf"/>
</dbReference>
<gene>
    <name evidence="3" type="ORF">LXN57_21790</name>
</gene>
<dbReference type="SUPFAM" id="SSF46785">
    <property type="entry name" value="Winged helix' DNA-binding domain"/>
    <property type="match status" value="1"/>
</dbReference>
<evidence type="ECO:0000259" key="2">
    <source>
        <dbReference type="Pfam" id="PF09860"/>
    </source>
</evidence>
<evidence type="ECO:0000313" key="4">
    <source>
        <dbReference type="Proteomes" id="UP001523216"/>
    </source>
</evidence>
<dbReference type="Proteomes" id="UP001523216">
    <property type="component" value="Unassembled WGS sequence"/>
</dbReference>
<accession>A0ABT0Y2F9</accession>
<feature type="region of interest" description="Disordered" evidence="1">
    <location>
        <begin position="173"/>
        <end position="210"/>
    </location>
</feature>
<name>A0ABT0Y2F9_9ACTN</name>
<feature type="compositionally biased region" description="Low complexity" evidence="1">
    <location>
        <begin position="178"/>
        <end position="200"/>
    </location>
</feature>
<reference evidence="3 4" key="1">
    <citation type="submission" date="2022-06" db="EMBL/GenBank/DDBJ databases">
        <title>Actinoplanes abujensis sp. nov., isolated from Nigerian arid soil.</title>
        <authorList>
            <person name="Ding P."/>
        </authorList>
    </citation>
    <scope>NUCLEOTIDE SEQUENCE [LARGE SCALE GENOMIC DNA]</scope>
    <source>
        <strain evidence="4">TRM88002</strain>
    </source>
</reference>